<feature type="region of interest" description="Disordered" evidence="1">
    <location>
        <begin position="184"/>
        <end position="247"/>
    </location>
</feature>
<evidence type="ECO:0000313" key="3">
    <source>
        <dbReference type="EMBL" id="OSS46312.1"/>
    </source>
</evidence>
<feature type="transmembrane region" description="Helical" evidence="2">
    <location>
        <begin position="404"/>
        <end position="430"/>
    </location>
</feature>
<feature type="transmembrane region" description="Helical" evidence="2">
    <location>
        <begin position="436"/>
        <end position="459"/>
    </location>
</feature>
<evidence type="ECO:0000256" key="2">
    <source>
        <dbReference type="SAM" id="Phobius"/>
    </source>
</evidence>
<feature type="compositionally biased region" description="Polar residues" evidence="1">
    <location>
        <begin position="128"/>
        <end position="139"/>
    </location>
</feature>
<dbReference type="OMA" id="YVVHIID"/>
<feature type="compositionally biased region" description="Polar residues" evidence="1">
    <location>
        <begin position="37"/>
        <end position="48"/>
    </location>
</feature>
<feature type="compositionally biased region" description="Basic and acidic residues" evidence="1">
    <location>
        <begin position="642"/>
        <end position="673"/>
    </location>
</feature>
<keyword evidence="2" id="KW-0812">Transmembrane</keyword>
<feature type="region of interest" description="Disordered" evidence="1">
    <location>
        <begin position="1"/>
        <end position="146"/>
    </location>
</feature>
<dbReference type="InterPro" id="IPR021369">
    <property type="entry name" value="DUF2985"/>
</dbReference>
<sequence length="699" mass="78400">MDKLKIPQKTRTARNRLAEAVSRGNGTGSLAVPPSTLAINDNASTTGVNEGFPGQSAARDFAVPEQDQVQQPHLEPPTSLQSSVDAGKRVPAPPPKDVRTPKTRGKPSPLVPQRARSNSAPHRALDQQRASPQQHSPYNRPSPGVRQASIGIRRMPSLTNLNQYSQTANLSSHRLSQPLDTLQEDREFERRPSKSSESTLTQTPPGRLHKVKSAIQTRVPFWNIPSSKDKEKPQELVGPSAQNPVDEGMDYTSDMVDVMDTLDPEVATLTSLTNLQNSLFVPNLPFFNRRPTYNLRRAPSETESLEEINRILAPAHAAQTGADMQMPPRIQRTATEGTTATLATIDSQLSDSRYAVLPQGTSLEGWSKHDKSEVNDHVRHMLHSKRSKFKRSMRGFGQYVRKPLGFLVTLYATLITLFGLAWVLFLIGWINVGGKQIYVVHVIDSVLVALFGVVGYGLAPFRAVDTYHMIYIAHYHHYTWSRRKKDMLPALHDQNDLPSTNAPITGPRTTDPEDPEKQWEFTVLTPKQQAKLEHHQEKFCKSHSFYKPHETETHYAFPLRFLVAIVVLLDCHSLLQISLGATTWGIYYKDRHFAITTVILICSITCNATAGLLIWLGDKRTRKTDVLERMNRQELTDEAIKKVEKKKERESESESDEFSKNERKGRVSLDAIRRKALGSSSDSSATRFDPQPTAQNPYP</sequence>
<name>A0A1Y2LRS6_EPING</name>
<dbReference type="PANTHER" id="PTHR35872">
    <property type="entry name" value="INTEGRAL MEMBRANE PROTEIN (AFU_ORTHOLOGUE AFUA_5G07110)"/>
    <property type="match status" value="1"/>
</dbReference>
<accession>A0A1Y2LRS6</accession>
<keyword evidence="2" id="KW-0472">Membrane</keyword>
<feature type="compositionally biased region" description="Basic and acidic residues" evidence="1">
    <location>
        <begin position="184"/>
        <end position="194"/>
    </location>
</feature>
<keyword evidence="4" id="KW-1185">Reference proteome</keyword>
<feature type="compositionally biased region" description="Polar residues" evidence="1">
    <location>
        <begin position="195"/>
        <end position="204"/>
    </location>
</feature>
<evidence type="ECO:0000313" key="4">
    <source>
        <dbReference type="Proteomes" id="UP000193240"/>
    </source>
</evidence>
<organism evidence="3 4">
    <name type="scientific">Epicoccum nigrum</name>
    <name type="common">Soil fungus</name>
    <name type="synonym">Epicoccum purpurascens</name>
    <dbReference type="NCBI Taxonomy" id="105696"/>
    <lineage>
        <taxon>Eukaryota</taxon>
        <taxon>Fungi</taxon>
        <taxon>Dikarya</taxon>
        <taxon>Ascomycota</taxon>
        <taxon>Pezizomycotina</taxon>
        <taxon>Dothideomycetes</taxon>
        <taxon>Pleosporomycetidae</taxon>
        <taxon>Pleosporales</taxon>
        <taxon>Pleosporineae</taxon>
        <taxon>Didymellaceae</taxon>
        <taxon>Epicoccum</taxon>
    </lineage>
</organism>
<feature type="compositionally biased region" description="Polar residues" evidence="1">
    <location>
        <begin position="678"/>
        <end position="699"/>
    </location>
</feature>
<protein>
    <recommendedName>
        <fullName evidence="5">Integral membrane protein</fullName>
    </recommendedName>
</protein>
<evidence type="ECO:0008006" key="5">
    <source>
        <dbReference type="Google" id="ProtNLM"/>
    </source>
</evidence>
<gene>
    <name evidence="3" type="ORF">B5807_08383</name>
</gene>
<dbReference type="PANTHER" id="PTHR35872:SF2">
    <property type="entry name" value="INTEGRAL MEMBRANE PROTEIN (AFU_ORTHOLOGUE AFUA_5G07110)"/>
    <property type="match status" value="1"/>
</dbReference>
<dbReference type="STRING" id="105696.A0A1Y2LRS6"/>
<dbReference type="Pfam" id="PF11204">
    <property type="entry name" value="DUF2985"/>
    <property type="match status" value="1"/>
</dbReference>
<feature type="region of interest" description="Disordered" evidence="1">
    <location>
        <begin position="642"/>
        <end position="699"/>
    </location>
</feature>
<keyword evidence="2" id="KW-1133">Transmembrane helix</keyword>
<dbReference type="EMBL" id="KZ107851">
    <property type="protein sequence ID" value="OSS46312.1"/>
    <property type="molecule type" value="Genomic_DNA"/>
</dbReference>
<reference evidence="3 4" key="1">
    <citation type="journal article" date="2017" name="Genome Announc.">
        <title>Genome sequence of the saprophytic ascomycete Epicoccum nigrum ICMP 19927 strain isolated from New Zealand.</title>
        <authorList>
            <person name="Fokin M."/>
            <person name="Fleetwood D."/>
            <person name="Weir B.S."/>
            <person name="Villas-Boas S.G."/>
        </authorList>
    </citation>
    <scope>NUCLEOTIDE SEQUENCE [LARGE SCALE GENOMIC DNA]</scope>
    <source>
        <strain evidence="3 4">ICMP 19927</strain>
    </source>
</reference>
<dbReference type="AlphaFoldDB" id="A0A1Y2LRS6"/>
<feature type="transmembrane region" description="Helical" evidence="2">
    <location>
        <begin position="561"/>
        <end position="587"/>
    </location>
</feature>
<evidence type="ECO:0000256" key="1">
    <source>
        <dbReference type="SAM" id="MobiDB-lite"/>
    </source>
</evidence>
<feature type="transmembrane region" description="Helical" evidence="2">
    <location>
        <begin position="593"/>
        <end position="616"/>
    </location>
</feature>
<dbReference type="Proteomes" id="UP000193240">
    <property type="component" value="Unassembled WGS sequence"/>
</dbReference>
<feature type="compositionally biased region" description="Basic residues" evidence="1">
    <location>
        <begin position="1"/>
        <end position="14"/>
    </location>
</feature>
<proteinExistence type="predicted"/>
<dbReference type="InParanoid" id="A0A1Y2LRS6"/>